<keyword evidence="4 7" id="KW-0067">ATP-binding</keyword>
<reference evidence="9" key="1">
    <citation type="submission" date="2021-01" db="EMBL/GenBank/DDBJ databases">
        <authorList>
            <person name="Corre E."/>
            <person name="Pelletier E."/>
            <person name="Niang G."/>
            <person name="Scheremetjew M."/>
            <person name="Finn R."/>
            <person name="Kale V."/>
            <person name="Holt S."/>
            <person name="Cochrane G."/>
            <person name="Meng A."/>
            <person name="Brown T."/>
            <person name="Cohen L."/>
        </authorList>
    </citation>
    <scope>NUCLEOTIDE SEQUENCE</scope>
    <source>
        <strain evidence="9">CCMP1413</strain>
    </source>
</reference>
<keyword evidence="7" id="KW-0496">Mitochondrion</keyword>
<dbReference type="Gene3D" id="3.90.1300.10">
    <property type="entry name" value="Amidase signature (AS) domain"/>
    <property type="match status" value="1"/>
</dbReference>
<keyword evidence="3 7" id="KW-0547">Nucleotide-binding</keyword>
<dbReference type="GO" id="GO:0005524">
    <property type="term" value="F:ATP binding"/>
    <property type="evidence" value="ECO:0007669"/>
    <property type="project" value="UniProtKB-KW"/>
</dbReference>
<dbReference type="GO" id="GO:0009570">
    <property type="term" value="C:chloroplast stroma"/>
    <property type="evidence" value="ECO:0007669"/>
    <property type="project" value="UniProtKB-SubCell"/>
</dbReference>
<comment type="subunit">
    <text evidence="7">Subunit of the heterotrimeric GatCAB amidotransferase (AdT) complex, composed of A, B and C subunits.</text>
</comment>
<sequence length="545" mass="54926">MASARVASMRRGLAASPTAALATAVSRRRAPPAHGRRRALCAARAAQAAAAAPSAIRRIQERLLRGEATAVGVAQEHLERIDATEPGVRAFLSLQRDAALEAAAAVDAALADTGTLPGPLAGVPVGVKDNLCTMGAPTTAGSRSLEGFIPTYDATAVARLRAAGAVLVGKCNMDEFGMGSSTENSAYQATTNPWDASRVPGGSSGGSAAAVAARQCALALGSDTGGSIRQPAALCGVVGLKPTYGRVSRNGLVAYASSLDCVGPLATSVEDAAICLGVMAGADPADATCAVGRDVPDYAAALPDAAALEEDRPLAGRRFGVVRETLSDALSAESAAAVEAAAAALRELGAEVDEVSVPNLDNGLRAYYVIAASEASSNLARYDGVTCGARSGAADADAVASLKATRGEGFGDEVVQRILAGTYTLSAGSIDAYYKRAQRVRTLVQRDFAAALDGRDALLMPAAVGTPSMGELTKDPLVAYAGDVMTVNVNMAGLPALALPAPAAAGALPAGVQLVGAAFDELGLLSVGHVLERRAGFVAREPPQP</sequence>
<evidence type="ECO:0000256" key="6">
    <source>
        <dbReference type="ARBA" id="ARBA00047407"/>
    </source>
</evidence>
<evidence type="ECO:0000259" key="8">
    <source>
        <dbReference type="Pfam" id="PF01425"/>
    </source>
</evidence>
<dbReference type="EC" id="6.3.5.7" evidence="7"/>
<feature type="domain" description="Amidase" evidence="8">
    <location>
        <begin position="75"/>
        <end position="525"/>
    </location>
</feature>
<feature type="active site" description="Acyl-ester intermediate" evidence="7">
    <location>
        <position position="227"/>
    </location>
</feature>
<evidence type="ECO:0000256" key="5">
    <source>
        <dbReference type="ARBA" id="ARBA00022917"/>
    </source>
</evidence>
<comment type="similarity">
    <text evidence="1 7">Belongs to the amidase family. GatA subfamily.</text>
</comment>
<dbReference type="GO" id="GO:0070681">
    <property type="term" value="P:glutaminyl-tRNAGln biosynthesis via transamidation"/>
    <property type="evidence" value="ECO:0007669"/>
    <property type="project" value="UniProtKB-UniRule"/>
</dbReference>
<protein>
    <recommendedName>
        <fullName evidence="7">Glutamyl-tRNA(Gln) amidotransferase subunit A, chloroplastic/mitochondrial</fullName>
        <shortName evidence="7">Glu-AdT subunit A</shortName>
        <ecNumber evidence="7">6.3.5.7</ecNumber>
    </recommendedName>
</protein>
<feature type="active site" description="Charge relay system" evidence="7">
    <location>
        <position position="203"/>
    </location>
</feature>
<evidence type="ECO:0000256" key="1">
    <source>
        <dbReference type="ARBA" id="ARBA00008069"/>
    </source>
</evidence>
<organism evidence="9">
    <name type="scientific">Prasinoderma coloniale</name>
    <dbReference type="NCBI Taxonomy" id="156133"/>
    <lineage>
        <taxon>Eukaryota</taxon>
        <taxon>Viridiplantae</taxon>
        <taxon>Prasinodermophyta</taxon>
        <taxon>Prasinodermophyceae</taxon>
        <taxon>Prasinodermales</taxon>
        <taxon>Prasinodermaceae</taxon>
        <taxon>Prasinoderma</taxon>
    </lineage>
</organism>
<dbReference type="PROSITE" id="PS00571">
    <property type="entry name" value="AMIDASES"/>
    <property type="match status" value="1"/>
</dbReference>
<dbReference type="InterPro" id="IPR000120">
    <property type="entry name" value="Amidase"/>
</dbReference>
<comment type="catalytic activity">
    <reaction evidence="6 7">
        <text>L-glutamyl-tRNA(Gln) + L-glutamine + ATP + H2O = L-glutaminyl-tRNA(Gln) + L-glutamate + ADP + phosphate + H(+)</text>
        <dbReference type="Rhea" id="RHEA:17521"/>
        <dbReference type="Rhea" id="RHEA-COMP:9681"/>
        <dbReference type="Rhea" id="RHEA-COMP:9684"/>
        <dbReference type="ChEBI" id="CHEBI:15377"/>
        <dbReference type="ChEBI" id="CHEBI:15378"/>
        <dbReference type="ChEBI" id="CHEBI:29985"/>
        <dbReference type="ChEBI" id="CHEBI:30616"/>
        <dbReference type="ChEBI" id="CHEBI:43474"/>
        <dbReference type="ChEBI" id="CHEBI:58359"/>
        <dbReference type="ChEBI" id="CHEBI:78520"/>
        <dbReference type="ChEBI" id="CHEBI:78521"/>
        <dbReference type="ChEBI" id="CHEBI:456216"/>
        <dbReference type="EC" id="6.3.5.7"/>
    </reaction>
</comment>
<evidence type="ECO:0000256" key="2">
    <source>
        <dbReference type="ARBA" id="ARBA00022598"/>
    </source>
</evidence>
<dbReference type="InterPro" id="IPR020556">
    <property type="entry name" value="Amidase_CS"/>
</dbReference>
<dbReference type="InterPro" id="IPR004412">
    <property type="entry name" value="GatA"/>
</dbReference>
<evidence type="ECO:0000313" key="9">
    <source>
        <dbReference type="EMBL" id="CAD8245045.1"/>
    </source>
</evidence>
<dbReference type="InterPro" id="IPR036928">
    <property type="entry name" value="AS_sf"/>
</dbReference>
<dbReference type="GO" id="GO:0032543">
    <property type="term" value="P:mitochondrial translation"/>
    <property type="evidence" value="ECO:0007669"/>
    <property type="project" value="UniProtKB-UniRule"/>
</dbReference>
<dbReference type="HAMAP" id="MF_00120">
    <property type="entry name" value="GatA"/>
    <property type="match status" value="1"/>
</dbReference>
<name>A0A7R9TUA8_9VIRI</name>
<keyword evidence="2 7" id="KW-0436">Ligase</keyword>
<keyword evidence="7" id="KW-0934">Plastid</keyword>
<keyword evidence="5 7" id="KW-0648">Protein biosynthesis</keyword>
<evidence type="ECO:0000256" key="3">
    <source>
        <dbReference type="ARBA" id="ARBA00022741"/>
    </source>
</evidence>
<evidence type="ECO:0000256" key="4">
    <source>
        <dbReference type="ARBA" id="ARBA00022840"/>
    </source>
</evidence>
<dbReference type="PANTHER" id="PTHR11895:SF7">
    <property type="entry name" value="GLUTAMYL-TRNA(GLN) AMIDOTRANSFERASE SUBUNIT A, MITOCHONDRIAL"/>
    <property type="match status" value="1"/>
</dbReference>
<dbReference type="EMBL" id="HBDZ01011695">
    <property type="protein sequence ID" value="CAD8245045.1"/>
    <property type="molecule type" value="Transcribed_RNA"/>
</dbReference>
<gene>
    <name evidence="7" type="primary">GATA</name>
    <name evidence="9" type="ORF">PCOL08062_LOCUS8946</name>
</gene>
<proteinExistence type="inferred from homology"/>
<dbReference type="Pfam" id="PF01425">
    <property type="entry name" value="Amidase"/>
    <property type="match status" value="1"/>
</dbReference>
<dbReference type="GO" id="GO:0050567">
    <property type="term" value="F:glutaminyl-tRNA synthase (glutamine-hydrolyzing) activity"/>
    <property type="evidence" value="ECO:0007669"/>
    <property type="project" value="UniProtKB-UniRule"/>
</dbReference>
<dbReference type="NCBIfam" id="TIGR00132">
    <property type="entry name" value="gatA"/>
    <property type="match status" value="1"/>
</dbReference>
<accession>A0A7R9TUA8</accession>
<comment type="subcellular location">
    <subcellularLocation>
        <location evidence="7">Mitochondrion</location>
    </subcellularLocation>
    <subcellularLocation>
        <location evidence="7">Plastid</location>
        <location evidence="7">Chloroplast stroma</location>
    </subcellularLocation>
</comment>
<dbReference type="SUPFAM" id="SSF75304">
    <property type="entry name" value="Amidase signature (AS) enzymes"/>
    <property type="match status" value="1"/>
</dbReference>
<dbReference type="GO" id="GO:0005739">
    <property type="term" value="C:mitochondrion"/>
    <property type="evidence" value="ECO:0007669"/>
    <property type="project" value="UniProtKB-SubCell"/>
</dbReference>
<comment type="miscellaneous">
    <text evidence="7">This protein may be expected to contain an N-terminal transit peptide but none has been predicted.</text>
</comment>
<dbReference type="InterPro" id="IPR023631">
    <property type="entry name" value="Amidase_dom"/>
</dbReference>
<dbReference type="GO" id="GO:0030956">
    <property type="term" value="C:glutamyl-tRNA(Gln) amidotransferase complex"/>
    <property type="evidence" value="ECO:0007669"/>
    <property type="project" value="UniProtKB-UniRule"/>
</dbReference>
<dbReference type="PANTHER" id="PTHR11895">
    <property type="entry name" value="TRANSAMIDASE"/>
    <property type="match status" value="1"/>
</dbReference>
<comment type="function">
    <text evidence="7">Allows the formation of correctly charged Gln-tRNA(Gln) through the transamidation of misacylated Glu-tRNA(Gln) in chloroplasts and mitochondria. The reaction takes place in the presence of glutamine and ATP through an activated gamma-phospho-Glu-tRNA(Gln).</text>
</comment>
<dbReference type="AlphaFoldDB" id="A0A7R9TUA8"/>
<keyword evidence="7" id="KW-0150">Chloroplast</keyword>
<feature type="active site" description="Charge relay system" evidence="7">
    <location>
        <position position="128"/>
    </location>
</feature>
<evidence type="ECO:0000256" key="7">
    <source>
        <dbReference type="HAMAP-Rule" id="MF_03150"/>
    </source>
</evidence>